<comment type="caution">
    <text evidence="2">The sequence shown here is derived from an EMBL/GenBank/DDBJ whole genome shotgun (WGS) entry which is preliminary data.</text>
</comment>
<keyword evidence="3" id="KW-1185">Reference proteome</keyword>
<evidence type="ECO:0000256" key="1">
    <source>
        <dbReference type="SAM" id="MobiDB-lite"/>
    </source>
</evidence>
<accession>A0A8X8VVZ5</accession>
<feature type="region of interest" description="Disordered" evidence="1">
    <location>
        <begin position="43"/>
        <end position="85"/>
    </location>
</feature>
<reference evidence="2" key="1">
    <citation type="submission" date="2018-01" db="EMBL/GenBank/DDBJ databases">
        <authorList>
            <person name="Mao J.F."/>
        </authorList>
    </citation>
    <scope>NUCLEOTIDE SEQUENCE</scope>
    <source>
        <strain evidence="2">Huo1</strain>
        <tissue evidence="2">Leaf</tissue>
    </source>
</reference>
<sequence>MLPAGEMTWESSSSSTINFGAKPTNMESLGFLLARARQRQDIGLPAPHPRERTPSPPQIILGRRAGDEFEAGPSRPPVEEPQTTFASTTHLQPLPVLEDHDPGELTIAGVVPGGSQATAIYIDSSSEEDP</sequence>
<dbReference type="EMBL" id="PNBA02000622">
    <property type="protein sequence ID" value="KAG6383330.1"/>
    <property type="molecule type" value="Genomic_DNA"/>
</dbReference>
<proteinExistence type="predicted"/>
<evidence type="ECO:0000313" key="2">
    <source>
        <dbReference type="EMBL" id="KAG6383330.1"/>
    </source>
</evidence>
<dbReference type="Proteomes" id="UP000298416">
    <property type="component" value="Unassembled WGS sequence"/>
</dbReference>
<feature type="region of interest" description="Disordered" evidence="1">
    <location>
        <begin position="1"/>
        <end position="22"/>
    </location>
</feature>
<name>A0A8X8VVZ5_SALSN</name>
<protein>
    <submittedName>
        <fullName evidence="2">Uncharacterized protein</fullName>
    </submittedName>
</protein>
<organism evidence="2">
    <name type="scientific">Salvia splendens</name>
    <name type="common">Scarlet sage</name>
    <dbReference type="NCBI Taxonomy" id="180675"/>
    <lineage>
        <taxon>Eukaryota</taxon>
        <taxon>Viridiplantae</taxon>
        <taxon>Streptophyta</taxon>
        <taxon>Embryophyta</taxon>
        <taxon>Tracheophyta</taxon>
        <taxon>Spermatophyta</taxon>
        <taxon>Magnoliopsida</taxon>
        <taxon>eudicotyledons</taxon>
        <taxon>Gunneridae</taxon>
        <taxon>Pentapetalae</taxon>
        <taxon>asterids</taxon>
        <taxon>lamiids</taxon>
        <taxon>Lamiales</taxon>
        <taxon>Lamiaceae</taxon>
        <taxon>Nepetoideae</taxon>
        <taxon>Mentheae</taxon>
        <taxon>Salviinae</taxon>
        <taxon>Salvia</taxon>
        <taxon>Salvia subgen. Calosphace</taxon>
        <taxon>core Calosphace</taxon>
    </lineage>
</organism>
<reference evidence="2" key="2">
    <citation type="submission" date="2020-08" db="EMBL/GenBank/DDBJ databases">
        <title>Plant Genome Project.</title>
        <authorList>
            <person name="Zhang R.-G."/>
        </authorList>
    </citation>
    <scope>NUCLEOTIDE SEQUENCE</scope>
    <source>
        <strain evidence="2">Huo1</strain>
        <tissue evidence="2">Leaf</tissue>
    </source>
</reference>
<dbReference type="AlphaFoldDB" id="A0A8X8VVZ5"/>
<feature type="compositionally biased region" description="Polar residues" evidence="1">
    <location>
        <begin position="9"/>
        <end position="18"/>
    </location>
</feature>
<gene>
    <name evidence="2" type="ORF">SASPL_156918</name>
</gene>
<evidence type="ECO:0000313" key="3">
    <source>
        <dbReference type="Proteomes" id="UP000298416"/>
    </source>
</evidence>